<comment type="pathway">
    <text evidence="2 12">Cofactor biosynthesis; riboflavin biosynthesis; 5-amino-6-(D-ribitylamino)uracil from GTP: step 2/4.</text>
</comment>
<keyword evidence="7 12" id="KW-0479">Metal-binding</keyword>
<dbReference type="Pfam" id="PF01872">
    <property type="entry name" value="RibD_C"/>
    <property type="match status" value="1"/>
</dbReference>
<evidence type="ECO:0000256" key="10">
    <source>
        <dbReference type="ARBA" id="ARBA00023002"/>
    </source>
</evidence>
<dbReference type="GO" id="GO:0008835">
    <property type="term" value="F:diaminohydroxyphosphoribosylaminopyrimidine deaminase activity"/>
    <property type="evidence" value="ECO:0007669"/>
    <property type="project" value="UniProtKB-EC"/>
</dbReference>
<sequence length="378" mass="40080">MSRDEVSPADRRLMGLAIALGRRNNGRTWPNPSVGAVLVDPATNRILAEAATQPGGRPHAEAVAIGQAGDLARGATLYVSLEPCAHHGRTPPCADAIVAAGIGRVVVSMDDPDPRVAGRGHARIAAAGIALTRGVMVDEALRAHRGHFTRIREGRPAVTLKLARTSDGYAARLPGEDRLMISGEGAGHAVHLVRAHADAILVGVDTILADDPRLDVRLPGLADRSPLRVVFDTQLRLPLSSRLVATAGTLRTWVVCGEDADQAAERVLVAEGLDVIRSPLDSGGRLDLRAAMALLGARGLTRVFSEGGPTLADAMARDGLIDDLYIGTASVPLGQPGRPAIGPNLRSSLDRDFRFVESWRIEQDLVEHFERRPCSPAL</sequence>
<dbReference type="Gene3D" id="3.40.140.10">
    <property type="entry name" value="Cytidine Deaminase, domain 2"/>
    <property type="match status" value="1"/>
</dbReference>
<dbReference type="CDD" id="cd01284">
    <property type="entry name" value="Riboflavin_deaminase-reductase"/>
    <property type="match status" value="1"/>
</dbReference>
<comment type="catalytic activity">
    <reaction evidence="12">
        <text>5-amino-6-(5-phospho-D-ribitylamino)uracil + NADP(+) = 5-amino-6-(5-phospho-D-ribosylamino)uracil + NADPH + H(+)</text>
        <dbReference type="Rhea" id="RHEA:17845"/>
        <dbReference type="ChEBI" id="CHEBI:15378"/>
        <dbReference type="ChEBI" id="CHEBI:57783"/>
        <dbReference type="ChEBI" id="CHEBI:58349"/>
        <dbReference type="ChEBI" id="CHEBI:58421"/>
        <dbReference type="ChEBI" id="CHEBI:58453"/>
        <dbReference type="EC" id="1.1.1.193"/>
    </reaction>
</comment>
<dbReference type="SUPFAM" id="SSF53597">
    <property type="entry name" value="Dihydrofolate reductase-like"/>
    <property type="match status" value="1"/>
</dbReference>
<protein>
    <recommendedName>
        <fullName evidence="12">Riboflavin biosynthesis protein RibD</fullName>
    </recommendedName>
    <domain>
        <recommendedName>
            <fullName evidence="12">Diaminohydroxyphosphoribosylaminopyrimidine deaminase</fullName>
            <shortName evidence="12">DRAP deaminase</shortName>
            <ecNumber evidence="12">3.5.4.26</ecNumber>
        </recommendedName>
        <alternativeName>
            <fullName evidence="12">Riboflavin-specific deaminase</fullName>
        </alternativeName>
    </domain>
    <domain>
        <recommendedName>
            <fullName evidence="12">5-amino-6-(5-phosphoribosylamino)uracil reductase</fullName>
            <ecNumber evidence="12">1.1.1.193</ecNumber>
        </recommendedName>
        <alternativeName>
            <fullName evidence="12">HTP reductase</fullName>
        </alternativeName>
    </domain>
</protein>
<evidence type="ECO:0000256" key="7">
    <source>
        <dbReference type="ARBA" id="ARBA00022723"/>
    </source>
</evidence>
<evidence type="ECO:0000259" key="16">
    <source>
        <dbReference type="PROSITE" id="PS51747"/>
    </source>
</evidence>
<comment type="caution">
    <text evidence="17">The sequence shown here is derived from an EMBL/GenBank/DDBJ whole genome shotgun (WGS) entry which is preliminary data.</text>
</comment>
<dbReference type="InterPro" id="IPR004794">
    <property type="entry name" value="Eubact_RibD"/>
</dbReference>
<keyword evidence="6 12" id="KW-0686">Riboflavin biosynthesis</keyword>
<keyword evidence="18" id="KW-1185">Reference proteome</keyword>
<keyword evidence="9 12" id="KW-0521">NADP</keyword>
<evidence type="ECO:0000256" key="1">
    <source>
        <dbReference type="ARBA" id="ARBA00002151"/>
    </source>
</evidence>
<dbReference type="EC" id="3.5.4.26" evidence="12"/>
<dbReference type="InterPro" id="IPR002125">
    <property type="entry name" value="CMP_dCMP_dom"/>
</dbReference>
<dbReference type="Pfam" id="PF00383">
    <property type="entry name" value="dCMP_cyt_deam_1"/>
    <property type="match status" value="1"/>
</dbReference>
<keyword evidence="12" id="KW-0378">Hydrolase</keyword>
<evidence type="ECO:0000256" key="6">
    <source>
        <dbReference type="ARBA" id="ARBA00022619"/>
    </source>
</evidence>
<feature type="binding site" evidence="15">
    <location>
        <position position="84"/>
    </location>
    <ligand>
        <name>Zn(2+)</name>
        <dbReference type="ChEBI" id="CHEBI:29105"/>
        <note>catalytic</note>
    </ligand>
</feature>
<reference evidence="17 18" key="1">
    <citation type="submission" date="2019-03" db="EMBL/GenBank/DDBJ databases">
        <title>Genomic Encyclopedia of Type Strains, Phase IV (KMG-IV): sequencing the most valuable type-strain genomes for metagenomic binning, comparative biology and taxonomic classification.</title>
        <authorList>
            <person name="Goeker M."/>
        </authorList>
    </citation>
    <scope>NUCLEOTIDE SEQUENCE [LARGE SCALE GENOMIC DNA]</scope>
    <source>
        <strain evidence="17 18">DSM 25903</strain>
    </source>
</reference>
<gene>
    <name evidence="17" type="ORF">EV668_1374</name>
</gene>
<comment type="cofactor">
    <cofactor evidence="12 15">
        <name>Zn(2+)</name>
        <dbReference type="ChEBI" id="CHEBI:29105"/>
    </cofactor>
    <text evidence="12 15">Binds 1 zinc ion.</text>
</comment>
<evidence type="ECO:0000256" key="5">
    <source>
        <dbReference type="ARBA" id="ARBA00007417"/>
    </source>
</evidence>
<evidence type="ECO:0000256" key="12">
    <source>
        <dbReference type="PIRNR" id="PIRNR006769"/>
    </source>
</evidence>
<dbReference type="PROSITE" id="PS51747">
    <property type="entry name" value="CYT_DCMP_DEAMINASES_2"/>
    <property type="match status" value="1"/>
</dbReference>
<feature type="binding site" evidence="14">
    <location>
        <position position="206"/>
    </location>
    <ligand>
        <name>substrate</name>
    </ligand>
</feature>
<dbReference type="PANTHER" id="PTHR38011">
    <property type="entry name" value="DIHYDROFOLATE REDUCTASE FAMILY PROTEIN (AFU_ORTHOLOGUE AFUA_8G06820)"/>
    <property type="match status" value="1"/>
</dbReference>
<feature type="binding site" evidence="14">
    <location>
        <position position="217"/>
    </location>
    <ligand>
        <name>substrate</name>
    </ligand>
</feature>
<dbReference type="GO" id="GO:0008270">
    <property type="term" value="F:zinc ion binding"/>
    <property type="evidence" value="ECO:0007669"/>
    <property type="project" value="InterPro"/>
</dbReference>
<feature type="active site" description="Proton donor" evidence="13">
    <location>
        <position position="61"/>
    </location>
</feature>
<dbReference type="PANTHER" id="PTHR38011:SF7">
    <property type="entry name" value="2,5-DIAMINO-6-RIBOSYLAMINO-4(3H)-PYRIMIDINONE 5'-PHOSPHATE REDUCTASE"/>
    <property type="match status" value="1"/>
</dbReference>
<organism evidence="17 18">
    <name type="scientific">Enterovirga rhinocerotis</name>
    <dbReference type="NCBI Taxonomy" id="1339210"/>
    <lineage>
        <taxon>Bacteria</taxon>
        <taxon>Pseudomonadati</taxon>
        <taxon>Pseudomonadota</taxon>
        <taxon>Alphaproteobacteria</taxon>
        <taxon>Hyphomicrobiales</taxon>
        <taxon>Methylobacteriaceae</taxon>
        <taxon>Enterovirga</taxon>
    </lineage>
</organism>
<comment type="similarity">
    <text evidence="5 12">In the C-terminal section; belongs to the HTP reductase family.</text>
</comment>
<dbReference type="PROSITE" id="PS00903">
    <property type="entry name" value="CYT_DCMP_DEAMINASES_1"/>
    <property type="match status" value="1"/>
</dbReference>
<dbReference type="PIRSF" id="PIRSF006769">
    <property type="entry name" value="RibD"/>
    <property type="match status" value="1"/>
</dbReference>
<dbReference type="UniPathway" id="UPA00275">
    <property type="reaction ID" value="UER00401"/>
</dbReference>
<keyword evidence="8 12" id="KW-0862">Zinc</keyword>
<evidence type="ECO:0000256" key="4">
    <source>
        <dbReference type="ARBA" id="ARBA00005259"/>
    </source>
</evidence>
<comment type="catalytic activity">
    <reaction evidence="12">
        <text>2,5-diamino-6-hydroxy-4-(5-phosphoribosylamino)-pyrimidine + H2O + H(+) = 5-amino-6-(5-phospho-D-ribosylamino)uracil + NH4(+)</text>
        <dbReference type="Rhea" id="RHEA:21868"/>
        <dbReference type="ChEBI" id="CHEBI:15377"/>
        <dbReference type="ChEBI" id="CHEBI:15378"/>
        <dbReference type="ChEBI" id="CHEBI:28938"/>
        <dbReference type="ChEBI" id="CHEBI:58453"/>
        <dbReference type="ChEBI" id="CHEBI:58614"/>
        <dbReference type="EC" id="3.5.4.26"/>
    </reaction>
</comment>
<evidence type="ECO:0000256" key="9">
    <source>
        <dbReference type="ARBA" id="ARBA00022857"/>
    </source>
</evidence>
<comment type="pathway">
    <text evidence="3 12">Cofactor biosynthesis; riboflavin biosynthesis; 5-amino-6-(D-ribitylamino)uracil from GTP: step 3/4.</text>
</comment>
<feature type="binding site" evidence="14">
    <location>
        <begin position="272"/>
        <end position="278"/>
    </location>
    <ligand>
        <name>NADP(+)</name>
        <dbReference type="ChEBI" id="CHEBI:58349"/>
    </ligand>
</feature>
<feature type="binding site" evidence="14">
    <location>
        <position position="163"/>
    </location>
    <ligand>
        <name>NADP(+)</name>
        <dbReference type="ChEBI" id="CHEBI:58349"/>
    </ligand>
</feature>
<evidence type="ECO:0000256" key="14">
    <source>
        <dbReference type="PIRSR" id="PIRSR006769-2"/>
    </source>
</evidence>
<comment type="function">
    <text evidence="1 12">Converts 2,5-diamino-6-(ribosylamino)-4(3h)-pyrimidinone 5'-phosphate into 5-amino-6-(ribosylamino)-2,4(1h,3h)-pyrimidinedione 5'-phosphate.</text>
</comment>
<feature type="binding site" evidence="14">
    <location>
        <position position="214"/>
    </location>
    <ligand>
        <name>substrate</name>
    </ligand>
</feature>
<evidence type="ECO:0000256" key="3">
    <source>
        <dbReference type="ARBA" id="ARBA00004910"/>
    </source>
</evidence>
<keyword evidence="11" id="KW-0511">Multifunctional enzyme</keyword>
<dbReference type="Proteomes" id="UP000295122">
    <property type="component" value="Unassembled WGS sequence"/>
</dbReference>
<dbReference type="InterPro" id="IPR016193">
    <property type="entry name" value="Cytidine_deaminase-like"/>
</dbReference>
<feature type="domain" description="CMP/dCMP-type deaminase" evidence="16">
    <location>
        <begin position="8"/>
        <end position="131"/>
    </location>
</feature>
<feature type="binding site" evidence="15">
    <location>
        <position position="59"/>
    </location>
    <ligand>
        <name>Zn(2+)</name>
        <dbReference type="ChEBI" id="CHEBI:29105"/>
        <note>catalytic</note>
    </ligand>
</feature>
<dbReference type="InterPro" id="IPR016192">
    <property type="entry name" value="APOBEC/CMP_deaminase_Zn-bd"/>
</dbReference>
<evidence type="ECO:0000256" key="8">
    <source>
        <dbReference type="ARBA" id="ARBA00022833"/>
    </source>
</evidence>
<evidence type="ECO:0000256" key="11">
    <source>
        <dbReference type="ARBA" id="ARBA00023268"/>
    </source>
</evidence>
<evidence type="ECO:0000256" key="15">
    <source>
        <dbReference type="PIRSR" id="PIRSR006769-3"/>
    </source>
</evidence>
<dbReference type="EMBL" id="SNZR01000011">
    <property type="protein sequence ID" value="TDR94101.1"/>
    <property type="molecule type" value="Genomic_DNA"/>
</dbReference>
<comment type="similarity">
    <text evidence="4 12">In the N-terminal section; belongs to the cytidine and deoxycytidylate deaminase family.</text>
</comment>
<feature type="binding site" evidence="14">
    <location>
        <position position="233"/>
    </location>
    <ligand>
        <name>NADP(+)</name>
        <dbReference type="ChEBI" id="CHEBI:58349"/>
    </ligand>
</feature>
<feature type="binding site" evidence="15">
    <location>
        <position position="93"/>
    </location>
    <ligand>
        <name>Zn(2+)</name>
        <dbReference type="ChEBI" id="CHEBI:29105"/>
        <note>catalytic</note>
    </ligand>
</feature>
<dbReference type="NCBIfam" id="TIGR00326">
    <property type="entry name" value="eubact_ribD"/>
    <property type="match status" value="1"/>
</dbReference>
<dbReference type="EC" id="1.1.1.193" evidence="12"/>
<dbReference type="InterPro" id="IPR024072">
    <property type="entry name" value="DHFR-like_dom_sf"/>
</dbReference>
<evidence type="ECO:0000256" key="2">
    <source>
        <dbReference type="ARBA" id="ARBA00004882"/>
    </source>
</evidence>
<feature type="binding site" evidence="14">
    <location>
        <position position="194"/>
    </location>
    <ligand>
        <name>substrate</name>
    </ligand>
</feature>
<dbReference type="GO" id="GO:0009231">
    <property type="term" value="P:riboflavin biosynthetic process"/>
    <property type="evidence" value="ECO:0007669"/>
    <property type="project" value="UniProtKB-UniPathway"/>
</dbReference>
<proteinExistence type="inferred from homology"/>
<keyword evidence="10 12" id="KW-0560">Oxidoreductase</keyword>
<dbReference type="GO" id="GO:0008703">
    <property type="term" value="F:5-amino-6-(5-phosphoribosylamino)uracil reductase activity"/>
    <property type="evidence" value="ECO:0007669"/>
    <property type="project" value="UniProtKB-EC"/>
</dbReference>
<dbReference type="Gene3D" id="3.40.430.10">
    <property type="entry name" value="Dihydrofolate Reductase, subunit A"/>
    <property type="match status" value="1"/>
</dbReference>
<evidence type="ECO:0000313" key="17">
    <source>
        <dbReference type="EMBL" id="TDR94101.1"/>
    </source>
</evidence>
<dbReference type="SUPFAM" id="SSF53927">
    <property type="entry name" value="Cytidine deaminase-like"/>
    <property type="match status" value="1"/>
</dbReference>
<dbReference type="InterPro" id="IPR002734">
    <property type="entry name" value="RibDG_C"/>
</dbReference>
<feature type="binding site" evidence="14">
    <location>
        <position position="210"/>
    </location>
    <ligand>
        <name>NADP(+)</name>
        <dbReference type="ChEBI" id="CHEBI:58349"/>
    </ligand>
</feature>
<dbReference type="AlphaFoldDB" id="A0A4R7C762"/>
<name>A0A4R7C762_9HYPH</name>
<dbReference type="InterPro" id="IPR050765">
    <property type="entry name" value="Riboflavin_Biosynth_HTPR"/>
</dbReference>
<evidence type="ECO:0000313" key="18">
    <source>
        <dbReference type="Proteomes" id="UP000295122"/>
    </source>
</evidence>
<evidence type="ECO:0000256" key="13">
    <source>
        <dbReference type="PIRSR" id="PIRSR006769-1"/>
    </source>
</evidence>
<accession>A0A4R7C762</accession>